<sequence>MRTSSESNLTMKPNPKGFDAFIKRSVSPNIQNFKRTLTMDPSEQRHKQHSNPLLSHSFSAEEPSTLLQQSSAVSHLNADIRYEKTHHELQQYHHSPLLPPLAQGSNLSSSPKINVVPPFKAFPFSSAPSNNVGDMDFPIPQLSAENAGELYYKPFKTLDRGLRDPVSWDESETKLSELIPNKPSVVKKMSEVFISKFDKPVQQFIKESFSNQSCSLVEKNNKDHKVFRSEPNLTPNATTDFEKVQLLKREHYRNGKPRKAEIVTLEKKELRKALKIHGDSSTIYNEEGEFHKQLGPRQMRALVKAEAEREEFLKLERDIRRKKNKFIRIINSGYRHGVLNVQDDMDIFDKDGISTSDIMNRSTKSEGSFRRERLRKMANSELGRMTLRPDEFSEPFSQPFMQRKAKTELSEKMQKSNVVIALKEQDAQNSKQFIFNNQTRNDNIGSEIDAIR</sequence>
<dbReference type="EMBL" id="PYSW02000010">
    <property type="protein sequence ID" value="KAG2388440.1"/>
    <property type="molecule type" value="Genomic_DNA"/>
</dbReference>
<accession>A0AA88GWT2</accession>
<dbReference type="AlphaFoldDB" id="A0AA88GWT2"/>
<evidence type="ECO:0000256" key="1">
    <source>
        <dbReference type="SAM" id="MobiDB-lite"/>
    </source>
</evidence>
<evidence type="ECO:0000313" key="2">
    <source>
        <dbReference type="EMBL" id="KAG2388440.1"/>
    </source>
</evidence>
<evidence type="ECO:0000313" key="3">
    <source>
        <dbReference type="Proteomes" id="UP000816034"/>
    </source>
</evidence>
<keyword evidence="3" id="KW-1185">Reference proteome</keyword>
<proteinExistence type="predicted"/>
<comment type="caution">
    <text evidence="2">The sequence shown here is derived from an EMBL/GenBank/DDBJ whole genome shotgun (WGS) entry which is preliminary data.</text>
</comment>
<name>A0AA88GWT2_NAELO</name>
<gene>
    <name evidence="2" type="ORF">C9374_000604</name>
</gene>
<dbReference type="GeneID" id="68093066"/>
<feature type="region of interest" description="Disordered" evidence="1">
    <location>
        <begin position="1"/>
        <end position="20"/>
    </location>
</feature>
<dbReference type="RefSeq" id="XP_044552432.1">
    <property type="nucleotide sequence ID" value="XM_044695857.1"/>
</dbReference>
<feature type="compositionally biased region" description="Polar residues" evidence="1">
    <location>
        <begin position="1"/>
        <end position="11"/>
    </location>
</feature>
<dbReference type="Proteomes" id="UP000816034">
    <property type="component" value="Unassembled WGS sequence"/>
</dbReference>
<reference evidence="2 3" key="1">
    <citation type="journal article" date="2018" name="BMC Genomics">
        <title>The genome of Naegleria lovaniensis, the basis for a comparative approach to unravel pathogenicity factors of the human pathogenic amoeba N. fowleri.</title>
        <authorList>
            <person name="Liechti N."/>
            <person name="Schurch N."/>
            <person name="Bruggmann R."/>
            <person name="Wittwer M."/>
        </authorList>
    </citation>
    <scope>NUCLEOTIDE SEQUENCE [LARGE SCALE GENOMIC DNA]</scope>
    <source>
        <strain evidence="2 3">ATCC 30569</strain>
    </source>
</reference>
<protein>
    <submittedName>
        <fullName evidence="2">Uncharacterized protein</fullName>
    </submittedName>
</protein>
<organism evidence="2 3">
    <name type="scientific">Naegleria lovaniensis</name>
    <name type="common">Amoeba</name>
    <dbReference type="NCBI Taxonomy" id="51637"/>
    <lineage>
        <taxon>Eukaryota</taxon>
        <taxon>Discoba</taxon>
        <taxon>Heterolobosea</taxon>
        <taxon>Tetramitia</taxon>
        <taxon>Eutetramitia</taxon>
        <taxon>Vahlkampfiidae</taxon>
        <taxon>Naegleria</taxon>
    </lineage>
</organism>